<dbReference type="InterPro" id="IPR032465">
    <property type="entry name" value="ACMSD"/>
</dbReference>
<dbReference type="SUPFAM" id="SSF51556">
    <property type="entry name" value="Metallo-dependent hydrolases"/>
    <property type="match status" value="1"/>
</dbReference>
<dbReference type="Pfam" id="PF04909">
    <property type="entry name" value="Amidohydro_2"/>
    <property type="match status" value="1"/>
</dbReference>
<dbReference type="PANTHER" id="PTHR21240:SF28">
    <property type="entry name" value="ISO-OROTATE DECARBOXYLASE (EUROFUNG)"/>
    <property type="match status" value="1"/>
</dbReference>
<dbReference type="InterPro" id="IPR006680">
    <property type="entry name" value="Amidohydro-rel"/>
</dbReference>
<sequence length="330" mass="34990">MLVIDTHHHYVPPALVARYDGGRSGTQVAPPGMTKINSHPGLSDVDERLRTMDAAGVDVAVLSSILSWDASAEECRITNDAFAGLQTSHPGRFAGLAHVPTGMTAESLNEVDRALGDLGLRGLSLPSQPDGHPLDAPELWPLYEKACAWDVPIFVHPAMPPRGYAFIGDYDLSRIVGRELDLILQTTRIIASGLLDRFPTLTFVMSHMGGGIAAITERLRGKQHRFGPHLERSFDEYLGRIHFDLAGFEGGPGALACALTALDPATLLFGTDFPQDFSGVGSVETKGAAGIAAYVRAVADLDLPDGLPAAILGGTAARLLGLDSSGRPRA</sequence>
<accession>A0A6I4WB46</accession>
<keyword evidence="1" id="KW-0456">Lyase</keyword>
<evidence type="ECO:0000259" key="2">
    <source>
        <dbReference type="Pfam" id="PF04909"/>
    </source>
</evidence>
<evidence type="ECO:0000313" key="4">
    <source>
        <dbReference type="Proteomes" id="UP000431901"/>
    </source>
</evidence>
<evidence type="ECO:0000313" key="3">
    <source>
        <dbReference type="EMBL" id="MXQ67407.1"/>
    </source>
</evidence>
<evidence type="ECO:0000256" key="1">
    <source>
        <dbReference type="ARBA" id="ARBA00023239"/>
    </source>
</evidence>
<feature type="domain" description="Amidohydrolase-related" evidence="2">
    <location>
        <begin position="4"/>
        <end position="322"/>
    </location>
</feature>
<organism evidence="3 4">
    <name type="scientific">Actinomadura rayongensis</name>
    <dbReference type="NCBI Taxonomy" id="1429076"/>
    <lineage>
        <taxon>Bacteria</taxon>
        <taxon>Bacillati</taxon>
        <taxon>Actinomycetota</taxon>
        <taxon>Actinomycetes</taxon>
        <taxon>Streptosporangiales</taxon>
        <taxon>Thermomonosporaceae</taxon>
        <taxon>Actinomadura</taxon>
    </lineage>
</organism>
<comment type="caution">
    <text evidence="3">The sequence shown here is derived from an EMBL/GenBank/DDBJ whole genome shotgun (WGS) entry which is preliminary data.</text>
</comment>
<keyword evidence="3" id="KW-0378">Hydrolase</keyword>
<dbReference type="RefSeq" id="WP_161105595.1">
    <property type="nucleotide sequence ID" value="NZ_JBHLYI010000008.1"/>
</dbReference>
<dbReference type="Gene3D" id="3.20.20.140">
    <property type="entry name" value="Metal-dependent hydrolases"/>
    <property type="match status" value="1"/>
</dbReference>
<keyword evidence="4" id="KW-1185">Reference proteome</keyword>
<dbReference type="GO" id="GO:0016831">
    <property type="term" value="F:carboxy-lyase activity"/>
    <property type="evidence" value="ECO:0007669"/>
    <property type="project" value="InterPro"/>
</dbReference>
<dbReference type="GO" id="GO:0019748">
    <property type="term" value="P:secondary metabolic process"/>
    <property type="evidence" value="ECO:0007669"/>
    <property type="project" value="TreeGrafter"/>
</dbReference>
<dbReference type="Proteomes" id="UP000431901">
    <property type="component" value="Unassembled WGS sequence"/>
</dbReference>
<dbReference type="InterPro" id="IPR032466">
    <property type="entry name" value="Metal_Hydrolase"/>
</dbReference>
<protein>
    <submittedName>
        <fullName evidence="3">Amidohydrolase family protein</fullName>
    </submittedName>
</protein>
<proteinExistence type="predicted"/>
<reference evidence="3 4" key="1">
    <citation type="submission" date="2019-12" db="EMBL/GenBank/DDBJ databases">
        <title>Nocardia macrotermitis sp. nov. and Nocardia aurantia sp. nov., isolated from the gut of the fungus growing-termite Macrotermes natalensis.</title>
        <authorList>
            <person name="Christine B."/>
            <person name="Rene B."/>
        </authorList>
    </citation>
    <scope>NUCLEOTIDE SEQUENCE [LARGE SCALE GENOMIC DNA]</scope>
    <source>
        <strain evidence="3 4">DSM 102126</strain>
    </source>
</reference>
<gene>
    <name evidence="3" type="ORF">GQ466_25650</name>
</gene>
<name>A0A6I4WB46_9ACTN</name>
<dbReference type="GO" id="GO:0005737">
    <property type="term" value="C:cytoplasm"/>
    <property type="evidence" value="ECO:0007669"/>
    <property type="project" value="TreeGrafter"/>
</dbReference>
<dbReference type="GO" id="GO:0016787">
    <property type="term" value="F:hydrolase activity"/>
    <property type="evidence" value="ECO:0007669"/>
    <property type="project" value="UniProtKB-KW"/>
</dbReference>
<dbReference type="OrthoDB" id="8673173at2"/>
<dbReference type="EMBL" id="WUTW01000007">
    <property type="protein sequence ID" value="MXQ67407.1"/>
    <property type="molecule type" value="Genomic_DNA"/>
</dbReference>
<dbReference type="PANTHER" id="PTHR21240">
    <property type="entry name" value="2-AMINO-3-CARBOXYLMUCONATE-6-SEMIALDEHYDE DECARBOXYLASE"/>
    <property type="match status" value="1"/>
</dbReference>
<dbReference type="AlphaFoldDB" id="A0A6I4WB46"/>